<dbReference type="InterPro" id="IPR001878">
    <property type="entry name" value="Znf_CCHC"/>
</dbReference>
<dbReference type="GO" id="GO:0003723">
    <property type="term" value="F:RNA binding"/>
    <property type="evidence" value="ECO:0007669"/>
    <property type="project" value="TreeGrafter"/>
</dbReference>
<keyword evidence="2" id="KW-0479">Metal-binding</keyword>
<protein>
    <recommendedName>
        <fullName evidence="9">CCHC-type domain-containing protein</fullName>
    </recommendedName>
</protein>
<keyword evidence="4 7" id="KW-0863">Zinc-finger</keyword>
<feature type="compositionally biased region" description="Basic residues" evidence="8">
    <location>
        <begin position="148"/>
        <end position="160"/>
    </location>
</feature>
<name>A0A177AET0_9PEZI</name>
<dbReference type="GO" id="GO:0071035">
    <property type="term" value="P:nuclear polyadenylation-dependent rRNA catabolic process"/>
    <property type="evidence" value="ECO:0007669"/>
    <property type="project" value="TreeGrafter"/>
</dbReference>
<feature type="domain" description="CCHC-type" evidence="9">
    <location>
        <begin position="405"/>
        <end position="421"/>
    </location>
</feature>
<dbReference type="Proteomes" id="UP000077154">
    <property type="component" value="Unassembled WGS sequence"/>
</dbReference>
<dbReference type="PROSITE" id="PS50158">
    <property type="entry name" value="ZF_CCHC"/>
    <property type="match status" value="1"/>
</dbReference>
<evidence type="ECO:0000256" key="5">
    <source>
        <dbReference type="ARBA" id="ARBA00022833"/>
    </source>
</evidence>
<accession>A0A177AET0</accession>
<feature type="compositionally biased region" description="Basic and acidic residues" evidence="8">
    <location>
        <begin position="663"/>
        <end position="677"/>
    </location>
</feature>
<evidence type="ECO:0000256" key="2">
    <source>
        <dbReference type="ARBA" id="ARBA00022723"/>
    </source>
</evidence>
<feature type="compositionally biased region" description="Gly residues" evidence="8">
    <location>
        <begin position="735"/>
        <end position="753"/>
    </location>
</feature>
<feature type="compositionally biased region" description="Polar residues" evidence="8">
    <location>
        <begin position="20"/>
        <end position="42"/>
    </location>
</feature>
<organism evidence="10">
    <name type="scientific">Pseudogymnoascus destructans</name>
    <dbReference type="NCBI Taxonomy" id="655981"/>
    <lineage>
        <taxon>Eukaryota</taxon>
        <taxon>Fungi</taxon>
        <taxon>Dikarya</taxon>
        <taxon>Ascomycota</taxon>
        <taxon>Pezizomycotina</taxon>
        <taxon>Leotiomycetes</taxon>
        <taxon>Thelebolales</taxon>
        <taxon>Thelebolaceae</taxon>
        <taxon>Pseudogymnoascus</taxon>
    </lineage>
</organism>
<evidence type="ECO:0000256" key="3">
    <source>
        <dbReference type="ARBA" id="ARBA00022737"/>
    </source>
</evidence>
<feature type="region of interest" description="Disordered" evidence="8">
    <location>
        <begin position="324"/>
        <end position="344"/>
    </location>
</feature>
<comment type="subcellular location">
    <subcellularLocation>
        <location evidence="1">Nucleus</location>
    </subcellularLocation>
</comment>
<dbReference type="GO" id="GO:0031499">
    <property type="term" value="C:TRAMP complex"/>
    <property type="evidence" value="ECO:0007669"/>
    <property type="project" value="TreeGrafter"/>
</dbReference>
<dbReference type="GO" id="GO:0071038">
    <property type="term" value="P:TRAMP-dependent tRNA surveillance pathway"/>
    <property type="evidence" value="ECO:0007669"/>
    <property type="project" value="TreeGrafter"/>
</dbReference>
<dbReference type="InterPro" id="IPR051644">
    <property type="entry name" value="TRAMP_AT-DNA-binding"/>
</dbReference>
<evidence type="ECO:0000259" key="9">
    <source>
        <dbReference type="PROSITE" id="PS50158"/>
    </source>
</evidence>
<dbReference type="InterPro" id="IPR036875">
    <property type="entry name" value="Znf_CCHC_sf"/>
</dbReference>
<gene>
    <name evidence="10" type="ORF">VC83_03198</name>
</gene>
<dbReference type="GO" id="GO:0071036">
    <property type="term" value="P:nuclear polyadenylation-dependent snoRNA catabolic process"/>
    <property type="evidence" value="ECO:0007669"/>
    <property type="project" value="TreeGrafter"/>
</dbReference>
<reference evidence="10" key="1">
    <citation type="submission" date="2016-03" db="EMBL/GenBank/DDBJ databases">
        <title>Updated assembly of Pseudogymnoascus destructans, the fungus causing white-nose syndrome of bats.</title>
        <authorList>
            <person name="Palmer J.M."/>
            <person name="Drees K.P."/>
            <person name="Foster J.T."/>
            <person name="Lindner D.L."/>
        </authorList>
    </citation>
    <scope>NUCLEOTIDE SEQUENCE [LARGE SCALE GENOMIC DNA]</scope>
    <source>
        <strain evidence="10">20631-21</strain>
    </source>
</reference>
<dbReference type="AlphaFoldDB" id="A0A177AET0"/>
<dbReference type="PANTHER" id="PTHR46543">
    <property type="entry name" value="ZINC FINGER CCHC DOMAIN-CONTAINING PROTEIN 7"/>
    <property type="match status" value="1"/>
</dbReference>
<dbReference type="GO" id="GO:0071037">
    <property type="term" value="P:nuclear polyadenylation-dependent snRNA catabolic process"/>
    <property type="evidence" value="ECO:0007669"/>
    <property type="project" value="TreeGrafter"/>
</dbReference>
<evidence type="ECO:0000256" key="7">
    <source>
        <dbReference type="PROSITE-ProRule" id="PRU00047"/>
    </source>
</evidence>
<evidence type="ECO:0000256" key="4">
    <source>
        <dbReference type="ARBA" id="ARBA00022771"/>
    </source>
</evidence>
<dbReference type="VEuPathDB" id="FungiDB:GMDG_03937"/>
<sequence length="753" mass="80719">MSTDDTSDSRTSSVSRKRTLQQSVGNAAEVITQSPTSDSDGGQPSGRANKRAKPNGNGGVESDNVPAETDNSASAAEAPVEKPKDATAAAMSWNKGVQATVRTSLGGGAKAAKKAAGDNNPPAAEKRQGEEPPVVGDTSASGPDVSHNKTKRAKMTRAQRRALSALDVATTKPGKPADSNIPEISNSIDGTAPEIMKGSGLTLPSPTERRAREKPAGYITRDLRTNFVYELLIRNSNVVGKMDLDSMVAACDAYMNKNYSKIEKKYGAVQLKDESFMGFCRNRLKEAKAGTMSASKPVSTASSINGQSLGDITTTDSTAALAVHGQSSAVEHSTIPNDGNQKERPAAVVSLIPEDAEDDDEYSPELEPMVLPSCSATRETDQILSEAEAAMINKYYPGLPRGTIRCLTCGNNGHLATSCPQLKCSTCGVHGIHFTNSCPKTIRCSKCHQRGHQKPACPEKLALTESEGETCDICESGHHTEDSCHFLWRSFKPDLGSVRKVCSLVADCYNCGADEHYGPECALSRSASLTGGYTWSMANRDRYVVPKMSMPAISNGRDYLPAKPQNGFSIKGSAKSNPVTLDDSDEEDFIRAKIAPPQPKGHIRFTGGCQPLEERYQPQPPPPSSYREPPLSNSYRGNDEHFRFGEGQLYSPPPSYPDYNQGRYDDQYHNFDHDNDYRSNGQPMLPFRGDNDGHRSGPNPSKRSRKGAGNGPLRHDNVAPPQSLAGKKSGRGGRNKGGPRGGGGRGGANRGKK</sequence>
<dbReference type="SMART" id="SM00343">
    <property type="entry name" value="ZnF_C2HC"/>
    <property type="match status" value="4"/>
</dbReference>
<feature type="region of interest" description="Disordered" evidence="8">
    <location>
        <begin position="1"/>
        <end position="212"/>
    </location>
</feature>
<feature type="compositionally biased region" description="Polar residues" evidence="8">
    <location>
        <begin position="325"/>
        <end position="339"/>
    </location>
</feature>
<keyword evidence="6" id="KW-0539">Nucleus</keyword>
<dbReference type="PANTHER" id="PTHR46543:SF1">
    <property type="entry name" value="ZINC FINGER CCHC DOMAIN-CONTAINING PROTEIN 7"/>
    <property type="match status" value="1"/>
</dbReference>
<dbReference type="GO" id="GO:0071031">
    <property type="term" value="P:nuclear mRNA surveillance of mRNA 3'-end processing"/>
    <property type="evidence" value="ECO:0007669"/>
    <property type="project" value="TreeGrafter"/>
</dbReference>
<dbReference type="EMBL" id="KV441392">
    <property type="protein sequence ID" value="OAF60320.1"/>
    <property type="molecule type" value="Genomic_DNA"/>
</dbReference>
<evidence type="ECO:0000256" key="1">
    <source>
        <dbReference type="ARBA" id="ARBA00004123"/>
    </source>
</evidence>
<evidence type="ECO:0000256" key="6">
    <source>
        <dbReference type="ARBA" id="ARBA00023242"/>
    </source>
</evidence>
<keyword evidence="3" id="KW-0677">Repeat</keyword>
<dbReference type="GO" id="GO:0008270">
    <property type="term" value="F:zinc ion binding"/>
    <property type="evidence" value="ECO:0007669"/>
    <property type="project" value="UniProtKB-KW"/>
</dbReference>
<evidence type="ECO:0000313" key="10">
    <source>
        <dbReference type="EMBL" id="OAF60320.1"/>
    </source>
</evidence>
<dbReference type="OrthoDB" id="7608935at2759"/>
<dbReference type="GeneID" id="36286275"/>
<dbReference type="eggNOG" id="KOG4400">
    <property type="taxonomic scope" value="Eukaryota"/>
</dbReference>
<dbReference type="Gene3D" id="4.10.60.10">
    <property type="entry name" value="Zinc finger, CCHC-type"/>
    <property type="match status" value="2"/>
</dbReference>
<feature type="compositionally biased region" description="Low complexity" evidence="8">
    <location>
        <begin position="1"/>
        <end position="14"/>
    </location>
</feature>
<evidence type="ECO:0000256" key="8">
    <source>
        <dbReference type="SAM" id="MobiDB-lite"/>
    </source>
</evidence>
<dbReference type="SUPFAM" id="SSF57756">
    <property type="entry name" value="Retrovirus zinc finger-like domains"/>
    <property type="match status" value="1"/>
</dbReference>
<keyword evidence="5" id="KW-0862">Zinc</keyword>
<feature type="region of interest" description="Disordered" evidence="8">
    <location>
        <begin position="593"/>
        <end position="753"/>
    </location>
</feature>
<dbReference type="GO" id="GO:0071039">
    <property type="term" value="P:nuclear polyadenylation-dependent CUT catabolic process"/>
    <property type="evidence" value="ECO:0007669"/>
    <property type="project" value="TreeGrafter"/>
</dbReference>
<proteinExistence type="predicted"/>
<dbReference type="RefSeq" id="XP_024325601.1">
    <property type="nucleotide sequence ID" value="XM_024466846.1"/>
</dbReference>